<dbReference type="NCBIfam" id="TIGR00099">
    <property type="entry name" value="Cof-subfamily"/>
    <property type="match status" value="1"/>
</dbReference>
<dbReference type="InterPro" id="IPR000150">
    <property type="entry name" value="Cof"/>
</dbReference>
<dbReference type="Proteomes" id="UP000249522">
    <property type="component" value="Unassembled WGS sequence"/>
</dbReference>
<dbReference type="Gene3D" id="3.40.50.1000">
    <property type="entry name" value="HAD superfamily/HAD-like"/>
    <property type="match status" value="1"/>
</dbReference>
<gene>
    <name evidence="1" type="ORF">DNH61_16220</name>
</gene>
<dbReference type="GO" id="GO:0016791">
    <property type="term" value="F:phosphatase activity"/>
    <property type="evidence" value="ECO:0007669"/>
    <property type="project" value="TreeGrafter"/>
</dbReference>
<dbReference type="SFLD" id="SFLDG01140">
    <property type="entry name" value="C2.B:_Phosphomannomutase_and_P"/>
    <property type="match status" value="1"/>
</dbReference>
<dbReference type="GO" id="GO:0005829">
    <property type="term" value="C:cytosol"/>
    <property type="evidence" value="ECO:0007669"/>
    <property type="project" value="TreeGrafter"/>
</dbReference>
<sequence>MCSREREFMSAIRLIVSDLDGTLLSPDHSLSKSVIDAVEEFTSRGGLFTFATGRPFLTAAAFETQLQLQLPYILCNGSVLACTGQIVESQDFMLDDLAGLLEEADEQLVDVLMFGEGGVSVFRASEPVAAYEAKEKVACSLVDRTADASWRVGRVQKVILMGNMNVIRPLWERHQPGLKLQYSTFQSEVNYWEIIPPGQSKGAALRRLAERLDIRPDEIMAIGNQMNDLDMLLAAGIGVAVANSPDELKAQADYVCEAGYGDGVVEAIRRFCLKTGPVQSAVEI</sequence>
<keyword evidence="2" id="KW-1185">Reference proteome</keyword>
<dbReference type="CDD" id="cd07516">
    <property type="entry name" value="HAD_Pase"/>
    <property type="match status" value="1"/>
</dbReference>
<organism evidence="1 2">
    <name type="scientific">Paenibacillus sambharensis</name>
    <dbReference type="NCBI Taxonomy" id="1803190"/>
    <lineage>
        <taxon>Bacteria</taxon>
        <taxon>Bacillati</taxon>
        <taxon>Bacillota</taxon>
        <taxon>Bacilli</taxon>
        <taxon>Bacillales</taxon>
        <taxon>Paenibacillaceae</taxon>
        <taxon>Paenibacillus</taxon>
    </lineage>
</organism>
<dbReference type="NCBIfam" id="TIGR01484">
    <property type="entry name" value="HAD-SF-IIB"/>
    <property type="match status" value="1"/>
</dbReference>
<proteinExistence type="predicted"/>
<keyword evidence="1" id="KW-0378">Hydrolase</keyword>
<dbReference type="Gene3D" id="3.30.1240.10">
    <property type="match status" value="1"/>
</dbReference>
<dbReference type="AlphaFoldDB" id="A0A2W1LTK3"/>
<evidence type="ECO:0000313" key="1">
    <source>
        <dbReference type="EMBL" id="PZD94777.1"/>
    </source>
</evidence>
<protein>
    <submittedName>
        <fullName evidence="1">Cof-type HAD-IIB family hydrolase</fullName>
    </submittedName>
</protein>
<reference evidence="1 2" key="1">
    <citation type="submission" date="2018-06" db="EMBL/GenBank/DDBJ databases">
        <title>Paenibacillus imtechensis sp. nov.</title>
        <authorList>
            <person name="Pinnaka A.K."/>
            <person name="Singh H."/>
            <person name="Kaur M."/>
        </authorList>
    </citation>
    <scope>NUCLEOTIDE SEQUENCE [LARGE SCALE GENOMIC DNA]</scope>
    <source>
        <strain evidence="1 2">SMB1</strain>
    </source>
</reference>
<dbReference type="InterPro" id="IPR006379">
    <property type="entry name" value="HAD-SF_hydro_IIB"/>
</dbReference>
<dbReference type="SUPFAM" id="SSF56784">
    <property type="entry name" value="HAD-like"/>
    <property type="match status" value="1"/>
</dbReference>
<dbReference type="PANTHER" id="PTHR10000:SF8">
    <property type="entry name" value="HAD SUPERFAMILY HYDROLASE-LIKE, TYPE 3"/>
    <property type="match status" value="1"/>
</dbReference>
<dbReference type="OrthoDB" id="9790031at2"/>
<dbReference type="InterPro" id="IPR023214">
    <property type="entry name" value="HAD_sf"/>
</dbReference>
<evidence type="ECO:0000313" key="2">
    <source>
        <dbReference type="Proteomes" id="UP000249522"/>
    </source>
</evidence>
<dbReference type="EMBL" id="QKRB01000050">
    <property type="protein sequence ID" value="PZD94777.1"/>
    <property type="molecule type" value="Genomic_DNA"/>
</dbReference>
<dbReference type="PANTHER" id="PTHR10000">
    <property type="entry name" value="PHOSPHOSERINE PHOSPHATASE"/>
    <property type="match status" value="1"/>
</dbReference>
<dbReference type="Pfam" id="PF08282">
    <property type="entry name" value="Hydrolase_3"/>
    <property type="match status" value="1"/>
</dbReference>
<name>A0A2W1LTK3_9BACL</name>
<dbReference type="PROSITE" id="PS01228">
    <property type="entry name" value="COF_1"/>
    <property type="match status" value="1"/>
</dbReference>
<dbReference type="SFLD" id="SFLDS00003">
    <property type="entry name" value="Haloacid_Dehalogenase"/>
    <property type="match status" value="1"/>
</dbReference>
<comment type="caution">
    <text evidence="1">The sequence shown here is derived from an EMBL/GenBank/DDBJ whole genome shotgun (WGS) entry which is preliminary data.</text>
</comment>
<accession>A0A2W1LTK3</accession>
<dbReference type="InterPro" id="IPR036412">
    <property type="entry name" value="HAD-like_sf"/>
</dbReference>
<dbReference type="GO" id="GO:0000287">
    <property type="term" value="F:magnesium ion binding"/>
    <property type="evidence" value="ECO:0007669"/>
    <property type="project" value="TreeGrafter"/>
</dbReference>